<gene>
    <name evidence="6" type="ORF">N1028_02110</name>
</gene>
<evidence type="ECO:0000256" key="4">
    <source>
        <dbReference type="ARBA" id="ARBA00023163"/>
    </source>
</evidence>
<protein>
    <submittedName>
        <fullName evidence="6">GAF and ANTAR domain-containing protein</fullName>
    </submittedName>
</protein>
<keyword evidence="7" id="KW-1185">Reference proteome</keyword>
<dbReference type="PIRSF" id="PIRSF036625">
    <property type="entry name" value="GAF_ANTAR"/>
    <property type="match status" value="1"/>
</dbReference>
<dbReference type="InterPro" id="IPR011006">
    <property type="entry name" value="CheY-like_superfamily"/>
</dbReference>
<dbReference type="GO" id="GO:0003723">
    <property type="term" value="F:RNA binding"/>
    <property type="evidence" value="ECO:0007669"/>
    <property type="project" value="InterPro"/>
</dbReference>
<dbReference type="Gene3D" id="3.30.450.40">
    <property type="match status" value="1"/>
</dbReference>
<feature type="domain" description="ANTAR" evidence="5">
    <location>
        <begin position="157"/>
        <end position="218"/>
    </location>
</feature>
<keyword evidence="4" id="KW-0804">Transcription</keyword>
<sequence>MVDLADTLVVDYDIVDVLHTLVERCADILDATDAGILLPDPYGDLEVIASTSERSQLISLLQVRADEGPCVDAYESGELVTVESIAATFARWPKFATDAAELDYLSMHAIPMKLRGQTIGSLNLFRDATGPLHPDDAIAARALADVATISILQERTLRQAQIAQEQLQHALNSRVVIEQAKGVLSHSENIDMTEAFNRMRARARTTGARLSDVAEKIISQAQNRQP</sequence>
<name>A0AA42BTU1_9MICO</name>
<dbReference type="InterPro" id="IPR003018">
    <property type="entry name" value="GAF"/>
</dbReference>
<dbReference type="InterPro" id="IPR036388">
    <property type="entry name" value="WH-like_DNA-bd_sf"/>
</dbReference>
<comment type="caution">
    <text evidence="6">The sequence shown here is derived from an EMBL/GenBank/DDBJ whole genome shotgun (WGS) entry which is preliminary data.</text>
</comment>
<dbReference type="Proteomes" id="UP001165587">
    <property type="component" value="Unassembled WGS sequence"/>
</dbReference>
<keyword evidence="2" id="KW-0418">Kinase</keyword>
<dbReference type="SMART" id="SM01012">
    <property type="entry name" value="ANTAR"/>
    <property type="match status" value="1"/>
</dbReference>
<dbReference type="InterPro" id="IPR012074">
    <property type="entry name" value="GAF_ANTAR"/>
</dbReference>
<reference evidence="6" key="1">
    <citation type="submission" date="2022-08" db="EMBL/GenBank/DDBJ databases">
        <authorList>
            <person name="Deng Y."/>
            <person name="Han X.-F."/>
            <person name="Zhang Y.-Q."/>
        </authorList>
    </citation>
    <scope>NUCLEOTIDE SEQUENCE</scope>
    <source>
        <strain evidence="6">CPCC 203407</strain>
    </source>
</reference>
<dbReference type="SMART" id="SM00065">
    <property type="entry name" value="GAF"/>
    <property type="match status" value="1"/>
</dbReference>
<dbReference type="AlphaFoldDB" id="A0AA42BTU1"/>
<dbReference type="RefSeq" id="WP_259525113.1">
    <property type="nucleotide sequence ID" value="NZ_JANLCK010000001.1"/>
</dbReference>
<dbReference type="SUPFAM" id="SSF52172">
    <property type="entry name" value="CheY-like"/>
    <property type="match status" value="1"/>
</dbReference>
<keyword evidence="1" id="KW-0808">Transferase</keyword>
<dbReference type="Pfam" id="PF03861">
    <property type="entry name" value="ANTAR"/>
    <property type="match status" value="1"/>
</dbReference>
<evidence type="ECO:0000313" key="7">
    <source>
        <dbReference type="Proteomes" id="UP001165587"/>
    </source>
</evidence>
<dbReference type="Pfam" id="PF13185">
    <property type="entry name" value="GAF_2"/>
    <property type="match status" value="1"/>
</dbReference>
<dbReference type="EMBL" id="JANLCK010000001">
    <property type="protein sequence ID" value="MCS5724684.1"/>
    <property type="molecule type" value="Genomic_DNA"/>
</dbReference>
<dbReference type="InterPro" id="IPR029016">
    <property type="entry name" value="GAF-like_dom_sf"/>
</dbReference>
<evidence type="ECO:0000313" key="6">
    <source>
        <dbReference type="EMBL" id="MCS5724684.1"/>
    </source>
</evidence>
<organism evidence="6 7">
    <name type="scientific">Herbiconiux oxytropis</name>
    <dbReference type="NCBI Taxonomy" id="2970915"/>
    <lineage>
        <taxon>Bacteria</taxon>
        <taxon>Bacillati</taxon>
        <taxon>Actinomycetota</taxon>
        <taxon>Actinomycetes</taxon>
        <taxon>Micrococcales</taxon>
        <taxon>Microbacteriaceae</taxon>
        <taxon>Herbiconiux</taxon>
    </lineage>
</organism>
<dbReference type="SUPFAM" id="SSF55781">
    <property type="entry name" value="GAF domain-like"/>
    <property type="match status" value="1"/>
</dbReference>
<dbReference type="PROSITE" id="PS50921">
    <property type="entry name" value="ANTAR"/>
    <property type="match status" value="1"/>
</dbReference>
<evidence type="ECO:0000256" key="1">
    <source>
        <dbReference type="ARBA" id="ARBA00022679"/>
    </source>
</evidence>
<dbReference type="InterPro" id="IPR005561">
    <property type="entry name" value="ANTAR"/>
</dbReference>
<evidence type="ECO:0000256" key="3">
    <source>
        <dbReference type="ARBA" id="ARBA00023015"/>
    </source>
</evidence>
<accession>A0AA42BTU1</accession>
<evidence type="ECO:0000256" key="2">
    <source>
        <dbReference type="ARBA" id="ARBA00022777"/>
    </source>
</evidence>
<proteinExistence type="predicted"/>
<keyword evidence="3" id="KW-0805">Transcription regulation</keyword>
<dbReference type="GO" id="GO:0016301">
    <property type="term" value="F:kinase activity"/>
    <property type="evidence" value="ECO:0007669"/>
    <property type="project" value="UniProtKB-KW"/>
</dbReference>
<evidence type="ECO:0000259" key="5">
    <source>
        <dbReference type="PROSITE" id="PS50921"/>
    </source>
</evidence>
<dbReference type="Gene3D" id="1.10.10.10">
    <property type="entry name" value="Winged helix-like DNA-binding domain superfamily/Winged helix DNA-binding domain"/>
    <property type="match status" value="1"/>
</dbReference>